<evidence type="ECO:0000313" key="1">
    <source>
        <dbReference type="EMBL" id="SIR69794.1"/>
    </source>
</evidence>
<accession>A0A1N7D254</accession>
<dbReference type="PROSITE" id="PS51257">
    <property type="entry name" value="PROKAR_LIPOPROTEIN"/>
    <property type="match status" value="1"/>
</dbReference>
<dbReference type="NCBIfam" id="NF038353">
    <property type="entry name" value="FxLYD_dom"/>
    <property type="match status" value="1"/>
</dbReference>
<gene>
    <name evidence="1" type="ORF">SAMN05421858_3414</name>
</gene>
<dbReference type="InterPro" id="IPR047676">
    <property type="entry name" value="FxLYD_dom"/>
</dbReference>
<organism evidence="1 2">
    <name type="scientific">Haladaptatus litoreus</name>
    <dbReference type="NCBI Taxonomy" id="553468"/>
    <lineage>
        <taxon>Archaea</taxon>
        <taxon>Methanobacteriati</taxon>
        <taxon>Methanobacteriota</taxon>
        <taxon>Stenosarchaea group</taxon>
        <taxon>Halobacteria</taxon>
        <taxon>Halobacteriales</taxon>
        <taxon>Haladaptataceae</taxon>
        <taxon>Haladaptatus</taxon>
    </lineage>
</organism>
<proteinExistence type="predicted"/>
<protein>
    <submittedName>
        <fullName evidence="1">Uncharacterized protein</fullName>
    </submittedName>
</protein>
<evidence type="ECO:0000313" key="2">
    <source>
        <dbReference type="Proteomes" id="UP000186914"/>
    </source>
</evidence>
<dbReference type="Proteomes" id="UP000186914">
    <property type="component" value="Unassembled WGS sequence"/>
</dbReference>
<reference evidence="2" key="1">
    <citation type="submission" date="2017-01" db="EMBL/GenBank/DDBJ databases">
        <authorList>
            <person name="Varghese N."/>
            <person name="Submissions S."/>
        </authorList>
    </citation>
    <scope>NUCLEOTIDE SEQUENCE [LARGE SCALE GENOMIC DNA]</scope>
    <source>
        <strain evidence="2">CGMCC 1.7737</strain>
    </source>
</reference>
<dbReference type="EMBL" id="FTNO01000003">
    <property type="protein sequence ID" value="SIR69794.1"/>
    <property type="molecule type" value="Genomic_DNA"/>
</dbReference>
<dbReference type="AlphaFoldDB" id="A0A1N7D254"/>
<dbReference type="OrthoDB" id="379796at2157"/>
<sequence length="137" mass="15348">MQRRQFLQTLGASVLSTSSLGTVGACKHKHRRHRKQTKQHNTAPHTVIRGDSWGVVDTLLGEKDYAITGEVEWTGRFRADVFVTATFYNRRGHVLSSDGIDSLTLGPNEVGGFQIDYLNDGPERVADYQLTTEVFRV</sequence>
<keyword evidence="2" id="KW-1185">Reference proteome</keyword>
<name>A0A1N7D254_9EURY</name>
<dbReference type="RefSeq" id="WP_076431300.1">
    <property type="nucleotide sequence ID" value="NZ_FTNO01000003.1"/>
</dbReference>